<dbReference type="PANTHER" id="PTHR43213">
    <property type="entry name" value="BIFUNCTIONAL DTTP/UTP PYROPHOSPHATASE/METHYLTRANSFERASE PROTEIN-RELATED"/>
    <property type="match status" value="1"/>
</dbReference>
<keyword evidence="4" id="KW-0963">Cytoplasm</keyword>
<dbReference type="InterPro" id="IPR003697">
    <property type="entry name" value="Maf-like"/>
</dbReference>
<evidence type="ECO:0000256" key="1">
    <source>
        <dbReference type="ARBA" id="ARBA00001968"/>
    </source>
</evidence>
<feature type="active site" description="Proton acceptor" evidence="4">
    <location>
        <position position="73"/>
    </location>
</feature>
<dbReference type="GO" id="GO:0036221">
    <property type="term" value="F:UTP diphosphatase activity"/>
    <property type="evidence" value="ECO:0007669"/>
    <property type="project" value="RHEA"/>
</dbReference>
<gene>
    <name evidence="5" type="ORF">FHK82_02855</name>
</gene>
<comment type="caution">
    <text evidence="5">The sequence shown here is derived from an EMBL/GenBank/DDBJ whole genome shotgun (WGS) entry which is preliminary data.</text>
</comment>
<evidence type="ECO:0000256" key="3">
    <source>
        <dbReference type="ARBA" id="ARBA00023080"/>
    </source>
</evidence>
<protein>
    <recommendedName>
        <fullName evidence="4">dTTP/UTP pyrophosphatase</fullName>
        <shortName evidence="4">dTTPase/UTPase</shortName>
        <ecNumber evidence="4">3.6.1.9</ecNumber>
    </recommendedName>
    <alternativeName>
        <fullName evidence="4">Nucleoside triphosphate pyrophosphatase</fullName>
    </alternativeName>
    <alternativeName>
        <fullName evidence="4">Nucleotide pyrophosphatase</fullName>
        <shortName evidence="4">Nucleotide PPase</shortName>
    </alternativeName>
</protein>
<dbReference type="HAMAP" id="MF_00528">
    <property type="entry name" value="Maf"/>
    <property type="match status" value="1"/>
</dbReference>
<dbReference type="STRING" id="1543721.AAY24_11865"/>
<dbReference type="GO" id="GO:0009117">
    <property type="term" value="P:nucleotide metabolic process"/>
    <property type="evidence" value="ECO:0007669"/>
    <property type="project" value="UniProtKB-KW"/>
</dbReference>
<name>A0A558DGC4_9GAMM</name>
<dbReference type="InterPro" id="IPR029001">
    <property type="entry name" value="ITPase-like_fam"/>
</dbReference>
<dbReference type="PIRSF" id="PIRSF006305">
    <property type="entry name" value="Maf"/>
    <property type="match status" value="1"/>
</dbReference>
<evidence type="ECO:0000256" key="2">
    <source>
        <dbReference type="ARBA" id="ARBA00022801"/>
    </source>
</evidence>
<feature type="site" description="Important for substrate specificity" evidence="4">
    <location>
        <position position="155"/>
    </location>
</feature>
<proteinExistence type="inferred from homology"/>
<sequence>MQPLIYLASNSPRRRELLMQIGVHHTVINVSVDETPMADEAPAEYVIRMALEKARAGVKKADAHNLQPVLGADTAVVVNQQILGKPKDRDNAIEMLMMLSNTTHKVLTGVAVIDQHEETRLSVSHVQFRAISREEALAYWQSGEPADKAGGYAIQGVGALFISRLEGSFSGVMGLPLFETSELLQRVGIAPLRC</sequence>
<comment type="subcellular location">
    <subcellularLocation>
        <location evidence="4">Cytoplasm</location>
    </subcellularLocation>
</comment>
<evidence type="ECO:0000313" key="6">
    <source>
        <dbReference type="Proteomes" id="UP000317355"/>
    </source>
</evidence>
<dbReference type="Proteomes" id="UP000317355">
    <property type="component" value="Unassembled WGS sequence"/>
</dbReference>
<keyword evidence="3 4" id="KW-0546">Nucleotide metabolism</keyword>
<dbReference type="NCBIfam" id="TIGR00172">
    <property type="entry name" value="maf"/>
    <property type="match status" value="1"/>
</dbReference>
<keyword evidence="2 4" id="KW-0378">Hydrolase</keyword>
<feature type="site" description="Important for substrate specificity" evidence="4">
    <location>
        <position position="13"/>
    </location>
</feature>
<feature type="site" description="Important for substrate specificity" evidence="4">
    <location>
        <position position="74"/>
    </location>
</feature>
<comment type="similarity">
    <text evidence="4">Belongs to the Maf family. YhdE subfamily.</text>
</comment>
<dbReference type="EC" id="3.6.1.9" evidence="4"/>
<comment type="catalytic activity">
    <reaction evidence="4">
        <text>UTP + H2O = UMP + diphosphate + H(+)</text>
        <dbReference type="Rhea" id="RHEA:29395"/>
        <dbReference type="ChEBI" id="CHEBI:15377"/>
        <dbReference type="ChEBI" id="CHEBI:15378"/>
        <dbReference type="ChEBI" id="CHEBI:33019"/>
        <dbReference type="ChEBI" id="CHEBI:46398"/>
        <dbReference type="ChEBI" id="CHEBI:57865"/>
        <dbReference type="EC" id="3.6.1.9"/>
    </reaction>
</comment>
<dbReference type="Pfam" id="PF02545">
    <property type="entry name" value="Maf"/>
    <property type="match status" value="1"/>
</dbReference>
<accession>A0A558DGC4</accession>
<comment type="function">
    <text evidence="4">Nucleoside triphosphate pyrophosphatase that hydrolyzes dTTP and UTP. May have a dual role in cell division arrest and in preventing the incorporation of modified nucleotides into cellular nucleic acids.</text>
</comment>
<organism evidence="5 6">
    <name type="scientific">Sedimenticola thiotaurini</name>
    <dbReference type="NCBI Taxonomy" id="1543721"/>
    <lineage>
        <taxon>Bacteria</taxon>
        <taxon>Pseudomonadati</taxon>
        <taxon>Pseudomonadota</taxon>
        <taxon>Gammaproteobacteria</taxon>
        <taxon>Chromatiales</taxon>
        <taxon>Sedimenticolaceae</taxon>
        <taxon>Sedimenticola</taxon>
    </lineage>
</organism>
<dbReference type="CDD" id="cd00555">
    <property type="entry name" value="Maf"/>
    <property type="match status" value="1"/>
</dbReference>
<dbReference type="PANTHER" id="PTHR43213:SF5">
    <property type="entry name" value="BIFUNCTIONAL DTTP_UTP PYROPHOSPHATASE_METHYLTRANSFERASE PROTEIN-RELATED"/>
    <property type="match status" value="1"/>
</dbReference>
<evidence type="ECO:0000256" key="4">
    <source>
        <dbReference type="HAMAP-Rule" id="MF_00528"/>
    </source>
</evidence>
<dbReference type="EMBL" id="VMRY01000003">
    <property type="protein sequence ID" value="TVT59933.1"/>
    <property type="molecule type" value="Genomic_DNA"/>
</dbReference>
<dbReference type="AlphaFoldDB" id="A0A558DGC4"/>
<evidence type="ECO:0000313" key="5">
    <source>
        <dbReference type="EMBL" id="TVT59933.1"/>
    </source>
</evidence>
<dbReference type="GO" id="GO:0036218">
    <property type="term" value="F:dTTP diphosphatase activity"/>
    <property type="evidence" value="ECO:0007669"/>
    <property type="project" value="RHEA"/>
</dbReference>
<reference evidence="5 6" key="1">
    <citation type="submission" date="2019-07" db="EMBL/GenBank/DDBJ databases">
        <title>The pathways for chlorine oxyanion respiration interact through the shared metabolite chlorate.</title>
        <authorList>
            <person name="Barnum T.P."/>
            <person name="Cheng Y."/>
            <person name="Hill K.A."/>
            <person name="Lucas L.N."/>
            <person name="Carlson H.K."/>
            <person name="Coates J.D."/>
        </authorList>
    </citation>
    <scope>NUCLEOTIDE SEQUENCE [LARGE SCALE GENOMIC DNA]</scope>
    <source>
        <strain evidence="5">BK-3</strain>
    </source>
</reference>
<comment type="catalytic activity">
    <reaction evidence="4">
        <text>dTTP + H2O = dTMP + diphosphate + H(+)</text>
        <dbReference type="Rhea" id="RHEA:28534"/>
        <dbReference type="ChEBI" id="CHEBI:15377"/>
        <dbReference type="ChEBI" id="CHEBI:15378"/>
        <dbReference type="ChEBI" id="CHEBI:33019"/>
        <dbReference type="ChEBI" id="CHEBI:37568"/>
        <dbReference type="ChEBI" id="CHEBI:63528"/>
        <dbReference type="EC" id="3.6.1.9"/>
    </reaction>
</comment>
<dbReference type="SUPFAM" id="SSF52972">
    <property type="entry name" value="ITPase-like"/>
    <property type="match status" value="1"/>
</dbReference>
<comment type="caution">
    <text evidence="4">Lacks conserved residue(s) required for the propagation of feature annotation.</text>
</comment>
<dbReference type="Gene3D" id="3.90.950.10">
    <property type="match status" value="1"/>
</dbReference>
<comment type="cofactor">
    <cofactor evidence="1 4">
        <name>a divalent metal cation</name>
        <dbReference type="ChEBI" id="CHEBI:60240"/>
    </cofactor>
</comment>
<dbReference type="GO" id="GO:0005737">
    <property type="term" value="C:cytoplasm"/>
    <property type="evidence" value="ECO:0007669"/>
    <property type="project" value="UniProtKB-SubCell"/>
</dbReference>